<feature type="region of interest" description="Disordered" evidence="7">
    <location>
        <begin position="540"/>
        <end position="621"/>
    </location>
</feature>
<keyword evidence="4" id="KW-0949">S-adenosyl-L-methionine</keyword>
<feature type="region of interest" description="Disordered" evidence="7">
    <location>
        <begin position="98"/>
        <end position="149"/>
    </location>
</feature>
<dbReference type="Proteomes" id="UP000308730">
    <property type="component" value="Unassembled WGS sequence"/>
</dbReference>
<sequence>MANTEDKLKLVTSSTLHTLFSSQRITAPISSFDLFARVIAAGPPSGILPDNEKPPTFRLTQLSLFNRILESLSSAWDYGQISTCREADGQVTLVEVRLGETSKNSKPAPASQGRKRKRVVDEDADSAAGDAEEEEEDSRFKGPAPSTLDSLSKEMREIYSLLQRGTAKGRLLAEQFRTIGGSFEPICPHITKEECAKSRRVTSSGPSNPSTICDRVHFRPLIRPHTDPALGHCSYLNTCYSEPTYAQSPSIPPLPSHRPHGYGQQGGQGSVSLPSGLGAGGRGKEKAPCRYLHFEVDWDGGDGSTPKRAEVRKPYKLGIGIGPTGKLAPPLPPQWINCDLRRFDYSVLGKFHVIMADPPWDIHMSLPYGTMTDDEMRAMPIPTLQDEGILFLWVTGRAMEVGRECMRVWGYTRVDEVVWVKTNQLQRVIRTGRTGHWLNHTKEHMLVGVKTVTDDEGNLKFPSWANRGLDTDVVVSEVRETSRKPDEVYGMIERMCPGGRKIEIFGRKHNTRPGWLTLGNQLGPDQIFEEDLAERIKARYPERVNPNPGFTPKSNSNNSNFNSGSNPGFNSGPNPGFNPGHNAHFNPGSNPGFNAGPNAHFNPAFNPGFNQGYNQGRQGMR</sequence>
<dbReference type="GO" id="GO:0036396">
    <property type="term" value="C:RNA N6-methyladenosine methyltransferase complex"/>
    <property type="evidence" value="ECO:0007669"/>
    <property type="project" value="TreeGrafter"/>
</dbReference>
<keyword evidence="3" id="KW-0808">Transferase</keyword>
<keyword evidence="2" id="KW-0489">Methyltransferase</keyword>
<dbReference type="InterPro" id="IPR029063">
    <property type="entry name" value="SAM-dependent_MTases_sf"/>
</dbReference>
<keyword evidence="9" id="KW-1185">Reference proteome</keyword>
<evidence type="ECO:0000256" key="7">
    <source>
        <dbReference type="SAM" id="MobiDB-lite"/>
    </source>
</evidence>
<dbReference type="GO" id="GO:0001734">
    <property type="term" value="F:mRNA m(6)A methyltransferase activity"/>
    <property type="evidence" value="ECO:0007669"/>
    <property type="project" value="UniProtKB-EC"/>
</dbReference>
<evidence type="ECO:0000256" key="4">
    <source>
        <dbReference type="ARBA" id="ARBA00022691"/>
    </source>
</evidence>
<dbReference type="EC" id="2.1.1.348" evidence="1"/>
<name>A0A4S4NCT3_9APHY</name>
<feature type="compositionally biased region" description="Polar residues" evidence="7">
    <location>
        <begin position="608"/>
        <end position="621"/>
    </location>
</feature>
<dbReference type="InterPro" id="IPR007757">
    <property type="entry name" value="MT-A70-like"/>
</dbReference>
<dbReference type="EMBL" id="SGPM01000003">
    <property type="protein sequence ID" value="THH33820.1"/>
    <property type="molecule type" value="Genomic_DNA"/>
</dbReference>
<evidence type="ECO:0000256" key="6">
    <source>
        <dbReference type="PROSITE-ProRule" id="PRU00489"/>
    </source>
</evidence>
<comment type="catalytic activity">
    <reaction evidence="5">
        <text>an adenosine in mRNA + S-adenosyl-L-methionine = an N(6)-methyladenosine in mRNA + S-adenosyl-L-homocysteine + H(+)</text>
        <dbReference type="Rhea" id="RHEA:55584"/>
        <dbReference type="Rhea" id="RHEA-COMP:12414"/>
        <dbReference type="Rhea" id="RHEA-COMP:12417"/>
        <dbReference type="ChEBI" id="CHEBI:15378"/>
        <dbReference type="ChEBI" id="CHEBI:57856"/>
        <dbReference type="ChEBI" id="CHEBI:59789"/>
        <dbReference type="ChEBI" id="CHEBI:74411"/>
        <dbReference type="ChEBI" id="CHEBI:74449"/>
        <dbReference type="EC" id="2.1.1.348"/>
    </reaction>
</comment>
<proteinExistence type="inferred from homology"/>
<feature type="region of interest" description="Disordered" evidence="7">
    <location>
        <begin position="247"/>
        <end position="273"/>
    </location>
</feature>
<evidence type="ECO:0000256" key="5">
    <source>
        <dbReference type="ARBA" id="ARBA00048957"/>
    </source>
</evidence>
<dbReference type="PROSITE" id="PS51143">
    <property type="entry name" value="MT_A70"/>
    <property type="match status" value="1"/>
</dbReference>
<feature type="compositionally biased region" description="Low complexity" evidence="7">
    <location>
        <begin position="554"/>
        <end position="580"/>
    </location>
</feature>
<feature type="compositionally biased region" description="Acidic residues" evidence="7">
    <location>
        <begin position="122"/>
        <end position="137"/>
    </location>
</feature>
<dbReference type="PANTHER" id="PTHR12829:SF7">
    <property type="entry name" value="N6-ADENOSINE-METHYLTRANSFERASE CATALYTIC SUBUNIT"/>
    <property type="match status" value="1"/>
</dbReference>
<evidence type="ECO:0000256" key="1">
    <source>
        <dbReference type="ARBA" id="ARBA00012160"/>
    </source>
</evidence>
<comment type="similarity">
    <text evidence="6">Belongs to the MT-A70-like family.</text>
</comment>
<dbReference type="SUPFAM" id="SSF53335">
    <property type="entry name" value="S-adenosyl-L-methionine-dependent methyltransferases"/>
    <property type="match status" value="1"/>
</dbReference>
<dbReference type="OrthoDB" id="10262526at2759"/>
<dbReference type="GO" id="GO:0005634">
    <property type="term" value="C:nucleus"/>
    <property type="evidence" value="ECO:0007669"/>
    <property type="project" value="TreeGrafter"/>
</dbReference>
<protein>
    <recommendedName>
        <fullName evidence="1">mRNA m(6)A methyltransferase</fullName>
        <ecNumber evidence="1">2.1.1.348</ecNumber>
    </recommendedName>
</protein>
<dbReference type="AlphaFoldDB" id="A0A4S4NCT3"/>
<dbReference type="GO" id="GO:0032259">
    <property type="term" value="P:methylation"/>
    <property type="evidence" value="ECO:0007669"/>
    <property type="project" value="UniProtKB-KW"/>
</dbReference>
<evidence type="ECO:0000256" key="2">
    <source>
        <dbReference type="ARBA" id="ARBA00022603"/>
    </source>
</evidence>
<evidence type="ECO:0000256" key="3">
    <source>
        <dbReference type="ARBA" id="ARBA00022679"/>
    </source>
</evidence>
<organism evidence="8 9">
    <name type="scientific">Antrodiella citrinella</name>
    <dbReference type="NCBI Taxonomy" id="2447956"/>
    <lineage>
        <taxon>Eukaryota</taxon>
        <taxon>Fungi</taxon>
        <taxon>Dikarya</taxon>
        <taxon>Basidiomycota</taxon>
        <taxon>Agaricomycotina</taxon>
        <taxon>Agaricomycetes</taxon>
        <taxon>Polyporales</taxon>
        <taxon>Steccherinaceae</taxon>
        <taxon>Antrodiella</taxon>
    </lineage>
</organism>
<comment type="caution">
    <text evidence="8">The sequence shown here is derived from an EMBL/GenBank/DDBJ whole genome shotgun (WGS) entry which is preliminary data.</text>
</comment>
<dbReference type="PANTHER" id="PTHR12829">
    <property type="entry name" value="N6-ADENOSINE-METHYLTRANSFERASE"/>
    <property type="match status" value="1"/>
</dbReference>
<dbReference type="Pfam" id="PF05063">
    <property type="entry name" value="MT-A70"/>
    <property type="match status" value="1"/>
</dbReference>
<reference evidence="8 9" key="1">
    <citation type="submission" date="2019-02" db="EMBL/GenBank/DDBJ databases">
        <title>Genome sequencing of the rare red list fungi Antrodiella citrinella (Flaviporus citrinellus).</title>
        <authorList>
            <person name="Buettner E."/>
            <person name="Kellner H."/>
        </authorList>
    </citation>
    <scope>NUCLEOTIDE SEQUENCE [LARGE SCALE GENOMIC DNA]</scope>
    <source>
        <strain evidence="8 9">DSM 108506</strain>
    </source>
</reference>
<gene>
    <name evidence="8" type="ORF">EUX98_g378</name>
</gene>
<accession>A0A4S4NCT3</accession>
<evidence type="ECO:0000313" key="9">
    <source>
        <dbReference type="Proteomes" id="UP000308730"/>
    </source>
</evidence>
<evidence type="ECO:0000313" key="8">
    <source>
        <dbReference type="EMBL" id="THH33820.1"/>
    </source>
</evidence>